<dbReference type="SUPFAM" id="SSF46894">
    <property type="entry name" value="C-terminal effector domain of the bipartite response regulators"/>
    <property type="match status" value="1"/>
</dbReference>
<keyword evidence="3" id="KW-1185">Reference proteome</keyword>
<evidence type="ECO:0000259" key="1">
    <source>
        <dbReference type="SMART" id="SM01043"/>
    </source>
</evidence>
<dbReference type="InterPro" id="IPR036388">
    <property type="entry name" value="WH-like_DNA-bd_sf"/>
</dbReference>
<dbReference type="InterPro" id="IPR011990">
    <property type="entry name" value="TPR-like_helical_dom_sf"/>
</dbReference>
<dbReference type="EMBL" id="CP060636">
    <property type="protein sequence ID" value="QNM13906.1"/>
    <property type="molecule type" value="Genomic_DNA"/>
</dbReference>
<feature type="domain" description="Bacterial transcriptional activator" evidence="1">
    <location>
        <begin position="111"/>
        <end position="253"/>
    </location>
</feature>
<reference evidence="2 3" key="1">
    <citation type="submission" date="2020-08" db="EMBL/GenBank/DDBJ databases">
        <authorList>
            <person name="Liu C."/>
            <person name="Sun Q."/>
        </authorList>
    </citation>
    <scope>NUCLEOTIDE SEQUENCE [LARGE SCALE GENOMIC DNA]</scope>
    <source>
        <strain evidence="2 3">NSJ-61</strain>
    </source>
</reference>
<dbReference type="AlphaFoldDB" id="A0A7G9GSX4"/>
<dbReference type="KEGG" id="ehn:H9Q80_08200"/>
<dbReference type="SUPFAM" id="SSF48452">
    <property type="entry name" value="TPR-like"/>
    <property type="match status" value="1"/>
</dbReference>
<gene>
    <name evidence="2" type="ORF">H9Q80_08200</name>
</gene>
<accession>A0A7G9GSX4</accession>
<dbReference type="InterPro" id="IPR005158">
    <property type="entry name" value="BTAD"/>
</dbReference>
<dbReference type="Pfam" id="PF03704">
    <property type="entry name" value="BTAD"/>
    <property type="match status" value="1"/>
</dbReference>
<name>A0A7G9GSX4_9FIRM</name>
<dbReference type="GO" id="GO:0006355">
    <property type="term" value="P:regulation of DNA-templated transcription"/>
    <property type="evidence" value="ECO:0007669"/>
    <property type="project" value="InterPro"/>
</dbReference>
<sequence>MKYEDTLQIEMLGEFSIRNEFNKFPQETKKSMQVIMLIAYLIVNRTTLTNKARLMEILWPNNSADNPEGALRNLVYRARLELKKFFPGENVECILSKSNSYIWNSELECDLDIVKFENLAEKIKEEEDIDKALELCRQMLTEYKEEFMFEFPNENWIVLQRTYYNNLKLECISKVAECLGDLGRYEDIINLCDLLDYQEFTNTKVHELKLFAYYKLDMIAMAMSYYHKVIDLYYSRLGIEVSERMKEIYAMIQETSAKTPVSVEELEREMNESTKDQGTFYCDFDVFKNIYRINVRAAQRSTRARFLVLITVKDDSGKLSEKRLLKESDLLKDIIYSMLRKNDVFSKCNLTQYSVIIATPRKEGCQKAINRILEKYEQIKTEDCVSVSYQMKPIL</sequence>
<evidence type="ECO:0000313" key="2">
    <source>
        <dbReference type="EMBL" id="QNM13906.1"/>
    </source>
</evidence>
<dbReference type="InterPro" id="IPR016032">
    <property type="entry name" value="Sig_transdc_resp-reg_C-effctor"/>
</dbReference>
<organism evidence="2 3">
    <name type="scientific">[Eubacterium] hominis</name>
    <dbReference type="NCBI Taxonomy" id="2764325"/>
    <lineage>
        <taxon>Bacteria</taxon>
        <taxon>Bacillati</taxon>
        <taxon>Bacillota</taxon>
        <taxon>Erysipelotrichia</taxon>
        <taxon>Erysipelotrichales</taxon>
        <taxon>Erysipelotrichaceae</taxon>
        <taxon>Amedibacillus</taxon>
    </lineage>
</organism>
<dbReference type="RefSeq" id="WP_117451485.1">
    <property type="nucleotide sequence ID" value="NZ_CP060636.1"/>
</dbReference>
<dbReference type="GO" id="GO:0003677">
    <property type="term" value="F:DNA binding"/>
    <property type="evidence" value="ECO:0007669"/>
    <property type="project" value="InterPro"/>
</dbReference>
<dbReference type="SMART" id="SM01043">
    <property type="entry name" value="BTAD"/>
    <property type="match status" value="1"/>
</dbReference>
<dbReference type="Gene3D" id="1.10.10.10">
    <property type="entry name" value="Winged helix-like DNA-binding domain superfamily/Winged helix DNA-binding domain"/>
    <property type="match status" value="1"/>
</dbReference>
<dbReference type="InterPro" id="IPR051677">
    <property type="entry name" value="AfsR-DnrI-RedD_regulator"/>
</dbReference>
<dbReference type="Proteomes" id="UP000515856">
    <property type="component" value="Chromosome"/>
</dbReference>
<proteinExistence type="predicted"/>
<protein>
    <recommendedName>
        <fullName evidence="1">Bacterial transcriptional activator domain-containing protein</fullName>
    </recommendedName>
</protein>
<dbReference type="Gene3D" id="1.25.40.10">
    <property type="entry name" value="Tetratricopeptide repeat domain"/>
    <property type="match status" value="1"/>
</dbReference>
<evidence type="ECO:0000313" key="3">
    <source>
        <dbReference type="Proteomes" id="UP000515856"/>
    </source>
</evidence>
<dbReference type="PANTHER" id="PTHR35807">
    <property type="entry name" value="TRANSCRIPTIONAL REGULATOR REDD-RELATED"/>
    <property type="match status" value="1"/>
</dbReference>